<sequence>MIINLNETLIHKKQHTQWYVINAKQQNLGRLSSKIAYTLVGKNSKNYLPFQKNNIKIIVINSKYVEVTGKKSKQKLYIRHSGRPGGLKKEVFNKLQNRMPNKIIEHSIRGMLPKNNLGRELFKNLKIYSENEHPHEAQQPIFLNIN</sequence>
<comment type="subunit">
    <text evidence="4">Part of the 50S ribosomal subunit.</text>
</comment>
<dbReference type="GO" id="GO:0003735">
    <property type="term" value="F:structural constituent of ribosome"/>
    <property type="evidence" value="ECO:0007669"/>
    <property type="project" value="InterPro"/>
</dbReference>
<protein>
    <recommendedName>
        <fullName evidence="4">Large ribosomal subunit protein uL13c</fullName>
    </recommendedName>
</protein>
<evidence type="ECO:0000256" key="1">
    <source>
        <dbReference type="ARBA" id="ARBA00006227"/>
    </source>
</evidence>
<dbReference type="InterPro" id="IPR005823">
    <property type="entry name" value="Ribosomal_uL13_bac-type"/>
</dbReference>
<dbReference type="CDD" id="cd00392">
    <property type="entry name" value="Ribosomal_L13"/>
    <property type="match status" value="1"/>
</dbReference>
<keyword evidence="5" id="KW-0934">Plastid</keyword>
<geneLocation type="chloroplast" evidence="5"/>
<dbReference type="InterPro" id="IPR005822">
    <property type="entry name" value="Ribosomal_uL13"/>
</dbReference>
<comment type="similarity">
    <text evidence="1 4">Belongs to the universal ribosomal protein uL13 family.</text>
</comment>
<keyword evidence="5" id="KW-0150">Chloroplast</keyword>
<evidence type="ECO:0000256" key="3">
    <source>
        <dbReference type="ARBA" id="ARBA00023274"/>
    </source>
</evidence>
<dbReference type="NCBIfam" id="TIGR01066">
    <property type="entry name" value="rplM_bact"/>
    <property type="match status" value="1"/>
</dbReference>
<dbReference type="HAMAP" id="MF_01366">
    <property type="entry name" value="Ribosomal_uL13"/>
    <property type="match status" value="1"/>
</dbReference>
<dbReference type="GO" id="GO:0017148">
    <property type="term" value="P:negative regulation of translation"/>
    <property type="evidence" value="ECO:0007669"/>
    <property type="project" value="TreeGrafter"/>
</dbReference>
<dbReference type="Gene3D" id="3.90.1180.10">
    <property type="entry name" value="Ribosomal protein L13"/>
    <property type="match status" value="1"/>
</dbReference>
<gene>
    <name evidence="4 5" type="primary">rpl13</name>
</gene>
<dbReference type="GO" id="GO:0009507">
    <property type="term" value="C:chloroplast"/>
    <property type="evidence" value="ECO:0007669"/>
    <property type="project" value="UniProtKB-SubCell"/>
</dbReference>
<accession>A0A1Z1MQL1</accession>
<dbReference type="GO" id="GO:0003729">
    <property type="term" value="F:mRNA binding"/>
    <property type="evidence" value="ECO:0007669"/>
    <property type="project" value="TreeGrafter"/>
</dbReference>
<dbReference type="GO" id="GO:0006412">
    <property type="term" value="P:translation"/>
    <property type="evidence" value="ECO:0007669"/>
    <property type="project" value="UniProtKB-UniRule"/>
</dbReference>
<dbReference type="PANTHER" id="PTHR11545:SF2">
    <property type="entry name" value="LARGE RIBOSOMAL SUBUNIT PROTEIN UL13M"/>
    <property type="match status" value="1"/>
</dbReference>
<name>A0A1Z1MQL1_9FLOR</name>
<dbReference type="SUPFAM" id="SSF52161">
    <property type="entry name" value="Ribosomal protein L13"/>
    <property type="match status" value="1"/>
</dbReference>
<dbReference type="InterPro" id="IPR036899">
    <property type="entry name" value="Ribosomal_uL13_sf"/>
</dbReference>
<dbReference type="AlphaFoldDB" id="A0A1Z1MQL1"/>
<evidence type="ECO:0000256" key="2">
    <source>
        <dbReference type="ARBA" id="ARBA00022980"/>
    </source>
</evidence>
<dbReference type="EMBL" id="MF101451">
    <property type="protein sequence ID" value="ARW68360.1"/>
    <property type="molecule type" value="Genomic_DNA"/>
</dbReference>
<dbReference type="GO" id="GO:0022625">
    <property type="term" value="C:cytosolic large ribosomal subunit"/>
    <property type="evidence" value="ECO:0007669"/>
    <property type="project" value="TreeGrafter"/>
</dbReference>
<evidence type="ECO:0000256" key="4">
    <source>
        <dbReference type="HAMAP-Rule" id="MF_01366"/>
    </source>
</evidence>
<keyword evidence="3 4" id="KW-0687">Ribonucleoprotein</keyword>
<dbReference type="PIRSF" id="PIRSF002181">
    <property type="entry name" value="Ribosomal_L13"/>
    <property type="match status" value="1"/>
</dbReference>
<keyword evidence="2 4" id="KW-0689">Ribosomal protein</keyword>
<proteinExistence type="inferred from homology"/>
<comment type="subcellular location">
    <subcellularLocation>
        <location evidence="4">Plastid</location>
        <location evidence="4">Chloroplast</location>
    </subcellularLocation>
</comment>
<organism evidence="5">
    <name type="scientific">Chondria sp.</name>
    <name type="common">in: red algae</name>
    <dbReference type="NCBI Taxonomy" id="1982705"/>
    <lineage>
        <taxon>Eukaryota</taxon>
        <taxon>Rhodophyta</taxon>
        <taxon>Florideophyceae</taxon>
        <taxon>Rhodymeniophycidae</taxon>
        <taxon>Ceramiales</taxon>
        <taxon>Rhodomelaceae</taxon>
        <taxon>Chondrieae</taxon>
        <taxon>Chondria</taxon>
    </lineage>
</organism>
<dbReference type="PANTHER" id="PTHR11545">
    <property type="entry name" value="RIBOSOMAL PROTEIN L13"/>
    <property type="match status" value="1"/>
</dbReference>
<evidence type="ECO:0000313" key="5">
    <source>
        <dbReference type="EMBL" id="ARW68360.1"/>
    </source>
</evidence>
<reference evidence="5" key="1">
    <citation type="journal article" date="2017" name="J. Phycol.">
        <title>Analysis of chloroplast genomes and a supermatrix inform reclassification of the Rhodomelaceae (Rhodophyta).</title>
        <authorList>
            <person name="Diaz-Tapia P."/>
            <person name="Maggs C.A."/>
            <person name="West J.A."/>
            <person name="Verbruggen H."/>
        </authorList>
    </citation>
    <scope>NUCLEOTIDE SEQUENCE</scope>
    <source>
        <strain evidence="5">PD1582</strain>
    </source>
</reference>
<dbReference type="Pfam" id="PF00572">
    <property type="entry name" value="Ribosomal_L13"/>
    <property type="match status" value="1"/>
</dbReference>